<dbReference type="InterPro" id="IPR045851">
    <property type="entry name" value="AMP-bd_C_sf"/>
</dbReference>
<dbReference type="GO" id="GO:0031177">
    <property type="term" value="F:phosphopantetheine binding"/>
    <property type="evidence" value="ECO:0007669"/>
    <property type="project" value="TreeGrafter"/>
</dbReference>
<evidence type="ECO:0000259" key="5">
    <source>
        <dbReference type="PROSITE" id="PS50075"/>
    </source>
</evidence>
<feature type="compositionally biased region" description="Basic and acidic residues" evidence="4">
    <location>
        <begin position="1"/>
        <end position="10"/>
    </location>
</feature>
<dbReference type="InterPro" id="IPR020845">
    <property type="entry name" value="AMP-binding_CS"/>
</dbReference>
<name>A0A640S9T4_9ACTN</name>
<gene>
    <name evidence="6" type="ORF">Scani_44910</name>
</gene>
<feature type="region of interest" description="Disordered" evidence="4">
    <location>
        <begin position="1"/>
        <end position="40"/>
    </location>
</feature>
<dbReference type="InterPro" id="IPR036736">
    <property type="entry name" value="ACP-like_sf"/>
</dbReference>
<reference evidence="6 7" key="1">
    <citation type="submission" date="2019-12" db="EMBL/GenBank/DDBJ databases">
        <title>Whole genome shotgun sequence of Streptomyces caniferus NBRC 15389.</title>
        <authorList>
            <person name="Ichikawa N."/>
            <person name="Kimura A."/>
            <person name="Kitahashi Y."/>
            <person name="Komaki H."/>
            <person name="Tamura T."/>
        </authorList>
    </citation>
    <scope>NUCLEOTIDE SEQUENCE [LARGE SCALE GENOMIC DNA]</scope>
    <source>
        <strain evidence="6 7">NBRC 15389</strain>
    </source>
</reference>
<sequence>MEQERQEQTARRHTPRPAAPGPAPDHRPGTGSSAVAGPRIPVEQGTRIEELLRAPVAAHPDRTAVTSEHGSLTYRELDRRANRLARTLRAAGAGPGTQVAVSVERSCEMLVAVFAVLKAGAAYVPVDLSHPPARNAYILRDCRADVVITAADALEPSLGATTVVDPYAPGSYDSDDSPVPHDGGGTDVAYVIYTSGSTGEPKGVMVEHRSVINRLRWMQRVYPLGAEDVILQKTPVGFDVSVWELFWWTLAGASVHLLEPGGERNPDTIAAAVEARRVTTLHFVPSMLHAFLEHTDTGTADGGRDLSSLRRVFASGEALTPHHVRRFHQVLGGTPSSPALVNLYGPTEATVDVTHHACTDPSPHTVPIGRPIDNVRLYVLDERLQPCPAGEAGELCIAGLSLARGYLGRDRLTAERFVQNPFPGERRVYRTGDLARLLPDGTLEYLGRNDHQVKIRGVRVEPGEVESALLSHPAVTAAVVVARQSPTGEAYLCAYTVCRREVPVGELRSHAARLLPAALVPAHVLPLPALPLTPNGKLDRAALPEPAAPESAPGEPDPADGDGPAARAERLVASAWAKVLGVPAETLGRADNFYDLGGTSLAVLAVAAELRDHLRLSDLMRQSQLGPLADALVQRASEGERRS</sequence>
<proteinExistence type="predicted"/>
<dbReference type="PANTHER" id="PTHR45527">
    <property type="entry name" value="NONRIBOSOMAL PEPTIDE SYNTHETASE"/>
    <property type="match status" value="1"/>
</dbReference>
<feature type="domain" description="Carrier" evidence="5">
    <location>
        <begin position="563"/>
        <end position="640"/>
    </location>
</feature>
<dbReference type="NCBIfam" id="TIGR01733">
    <property type="entry name" value="AA-adenyl-dom"/>
    <property type="match status" value="1"/>
</dbReference>
<dbReference type="FunFam" id="2.30.38.10:FF:000001">
    <property type="entry name" value="Non-ribosomal peptide synthetase PvdI"/>
    <property type="match status" value="1"/>
</dbReference>
<dbReference type="GO" id="GO:0005829">
    <property type="term" value="C:cytosol"/>
    <property type="evidence" value="ECO:0007669"/>
    <property type="project" value="TreeGrafter"/>
</dbReference>
<organism evidence="6 7">
    <name type="scientific">Streptomyces caniferus</name>
    <dbReference type="NCBI Taxonomy" id="285557"/>
    <lineage>
        <taxon>Bacteria</taxon>
        <taxon>Bacillati</taxon>
        <taxon>Actinomycetota</taxon>
        <taxon>Actinomycetes</taxon>
        <taxon>Kitasatosporales</taxon>
        <taxon>Streptomycetaceae</taxon>
        <taxon>Streptomyces</taxon>
    </lineage>
</organism>
<accession>A0A640S9T4</accession>
<dbReference type="FunFam" id="3.40.50.980:FF:000001">
    <property type="entry name" value="Non-ribosomal peptide synthetase"/>
    <property type="match status" value="1"/>
</dbReference>
<dbReference type="InterPro" id="IPR010071">
    <property type="entry name" value="AA_adenyl_dom"/>
</dbReference>
<dbReference type="InterPro" id="IPR020459">
    <property type="entry name" value="AMP-binding"/>
</dbReference>
<keyword evidence="3" id="KW-0597">Phosphoprotein</keyword>
<evidence type="ECO:0000256" key="4">
    <source>
        <dbReference type="SAM" id="MobiDB-lite"/>
    </source>
</evidence>
<dbReference type="RefSeq" id="WP_159478893.1">
    <property type="nucleotide sequence ID" value="NZ_BAAATH010000029.1"/>
</dbReference>
<dbReference type="Proteomes" id="UP000435837">
    <property type="component" value="Unassembled WGS sequence"/>
</dbReference>
<dbReference type="GO" id="GO:0044550">
    <property type="term" value="P:secondary metabolite biosynthetic process"/>
    <property type="evidence" value="ECO:0007669"/>
    <property type="project" value="TreeGrafter"/>
</dbReference>
<feature type="compositionally biased region" description="Low complexity" evidence="4">
    <location>
        <begin position="543"/>
        <end position="554"/>
    </location>
</feature>
<dbReference type="PRINTS" id="PR00154">
    <property type="entry name" value="AMPBINDING"/>
</dbReference>
<dbReference type="SUPFAM" id="SSF56801">
    <property type="entry name" value="Acetyl-CoA synthetase-like"/>
    <property type="match status" value="1"/>
</dbReference>
<comment type="caution">
    <text evidence="6">The sequence shown here is derived from an EMBL/GenBank/DDBJ whole genome shotgun (WGS) entry which is preliminary data.</text>
</comment>
<dbReference type="Gene3D" id="2.30.38.10">
    <property type="entry name" value="Luciferase, Domain 3"/>
    <property type="match status" value="1"/>
</dbReference>
<feature type="region of interest" description="Disordered" evidence="4">
    <location>
        <begin position="536"/>
        <end position="565"/>
    </location>
</feature>
<dbReference type="Gene3D" id="1.10.1200.10">
    <property type="entry name" value="ACP-like"/>
    <property type="match status" value="1"/>
</dbReference>
<evidence type="ECO:0000313" key="7">
    <source>
        <dbReference type="Proteomes" id="UP000435837"/>
    </source>
</evidence>
<evidence type="ECO:0000313" key="6">
    <source>
        <dbReference type="EMBL" id="GFE08223.1"/>
    </source>
</evidence>
<dbReference type="Pfam" id="PF00550">
    <property type="entry name" value="PP-binding"/>
    <property type="match status" value="1"/>
</dbReference>
<dbReference type="PANTHER" id="PTHR45527:SF14">
    <property type="entry name" value="PLIPASTATIN SYNTHASE SUBUNIT B"/>
    <property type="match status" value="1"/>
</dbReference>
<dbReference type="SUPFAM" id="SSF47336">
    <property type="entry name" value="ACP-like"/>
    <property type="match status" value="1"/>
</dbReference>
<evidence type="ECO:0000256" key="2">
    <source>
        <dbReference type="ARBA" id="ARBA00022450"/>
    </source>
</evidence>
<dbReference type="Gene3D" id="3.40.50.980">
    <property type="match status" value="2"/>
</dbReference>
<dbReference type="GO" id="GO:0043041">
    <property type="term" value="P:amino acid activation for nonribosomal peptide biosynthetic process"/>
    <property type="evidence" value="ECO:0007669"/>
    <property type="project" value="TreeGrafter"/>
</dbReference>
<comment type="cofactor">
    <cofactor evidence="1">
        <name>pantetheine 4'-phosphate</name>
        <dbReference type="ChEBI" id="CHEBI:47942"/>
    </cofactor>
</comment>
<protein>
    <recommendedName>
        <fullName evidence="5">Carrier domain-containing protein</fullName>
    </recommendedName>
</protein>
<dbReference type="InterPro" id="IPR009081">
    <property type="entry name" value="PP-bd_ACP"/>
</dbReference>
<dbReference type="Pfam" id="PF00501">
    <property type="entry name" value="AMP-binding"/>
    <property type="match status" value="1"/>
</dbReference>
<dbReference type="EMBL" id="BLIN01000005">
    <property type="protein sequence ID" value="GFE08223.1"/>
    <property type="molecule type" value="Genomic_DNA"/>
</dbReference>
<dbReference type="InterPro" id="IPR000873">
    <property type="entry name" value="AMP-dep_synth/lig_dom"/>
</dbReference>
<evidence type="ECO:0000256" key="3">
    <source>
        <dbReference type="ARBA" id="ARBA00022553"/>
    </source>
</evidence>
<dbReference type="Gene3D" id="3.30.300.30">
    <property type="match status" value="1"/>
</dbReference>
<dbReference type="InterPro" id="IPR025110">
    <property type="entry name" value="AMP-bd_C"/>
</dbReference>
<dbReference type="FunFam" id="3.40.50.12780:FF:000012">
    <property type="entry name" value="Non-ribosomal peptide synthetase"/>
    <property type="match status" value="1"/>
</dbReference>
<dbReference type="FunFam" id="3.40.50.980:FF:000002">
    <property type="entry name" value="Enterobactin synthetase component F"/>
    <property type="match status" value="1"/>
</dbReference>
<dbReference type="PROSITE" id="PS00455">
    <property type="entry name" value="AMP_BINDING"/>
    <property type="match status" value="1"/>
</dbReference>
<dbReference type="Pfam" id="PF13193">
    <property type="entry name" value="AMP-binding_C"/>
    <property type="match status" value="1"/>
</dbReference>
<dbReference type="PROSITE" id="PS50075">
    <property type="entry name" value="CARRIER"/>
    <property type="match status" value="1"/>
</dbReference>
<keyword evidence="2" id="KW-0596">Phosphopantetheine</keyword>
<dbReference type="OrthoDB" id="2472181at2"/>
<dbReference type="AlphaFoldDB" id="A0A640S9T4"/>
<dbReference type="CDD" id="cd05930">
    <property type="entry name" value="A_NRPS"/>
    <property type="match status" value="1"/>
</dbReference>
<evidence type="ECO:0000256" key="1">
    <source>
        <dbReference type="ARBA" id="ARBA00001957"/>
    </source>
</evidence>